<dbReference type="Proteomes" id="UP000292695">
    <property type="component" value="Unassembled WGS sequence"/>
</dbReference>
<evidence type="ECO:0000313" key="2">
    <source>
        <dbReference type="Proteomes" id="UP000292695"/>
    </source>
</evidence>
<proteinExistence type="predicted"/>
<gene>
    <name evidence="1" type="ORF">E0H50_05435</name>
</gene>
<name>A0A4R0J5F0_9ACTN</name>
<dbReference type="RefSeq" id="WP_131285435.1">
    <property type="nucleotide sequence ID" value="NZ_SJKA01000002.1"/>
</dbReference>
<organism evidence="1 2">
    <name type="scientific">Kribbella sindirgiensis</name>
    <dbReference type="NCBI Taxonomy" id="1124744"/>
    <lineage>
        <taxon>Bacteria</taxon>
        <taxon>Bacillati</taxon>
        <taxon>Actinomycetota</taxon>
        <taxon>Actinomycetes</taxon>
        <taxon>Propionibacteriales</taxon>
        <taxon>Kribbellaceae</taxon>
        <taxon>Kribbella</taxon>
    </lineage>
</organism>
<sequence length="92" mass="10064">MGQEVARWFANTEVKQHSNELARIERQEEKAAAEVGAITRTTERAMMAGLLITRTRNMAEQVAPDAAEKLAMFDIASTGALMSVISNVSKGR</sequence>
<comment type="caution">
    <text evidence="1">The sequence shown here is derived from an EMBL/GenBank/DDBJ whole genome shotgun (WGS) entry which is preliminary data.</text>
</comment>
<accession>A0A4R0J5F0</accession>
<dbReference type="EMBL" id="SJKA01000002">
    <property type="protein sequence ID" value="TCC39378.1"/>
    <property type="molecule type" value="Genomic_DNA"/>
</dbReference>
<evidence type="ECO:0000313" key="1">
    <source>
        <dbReference type="EMBL" id="TCC39378.1"/>
    </source>
</evidence>
<keyword evidence="2" id="KW-1185">Reference proteome</keyword>
<protein>
    <submittedName>
        <fullName evidence="1">Uncharacterized protein</fullName>
    </submittedName>
</protein>
<reference evidence="1 2" key="1">
    <citation type="submission" date="2019-02" db="EMBL/GenBank/DDBJ databases">
        <title>Kribbella capetownensis sp. nov. and Kribbella speibonae sp. nov., isolated from soil.</title>
        <authorList>
            <person name="Curtis S.M."/>
            <person name="Norton I."/>
            <person name="Everest G.J."/>
            <person name="Meyers P.R."/>
        </authorList>
    </citation>
    <scope>NUCLEOTIDE SEQUENCE [LARGE SCALE GENOMIC DNA]</scope>
    <source>
        <strain evidence="1 2">DSM 27082</strain>
    </source>
</reference>
<dbReference type="AlphaFoldDB" id="A0A4R0J5F0"/>